<dbReference type="Gene3D" id="3.40.50.300">
    <property type="entry name" value="P-loop containing nucleotide triphosphate hydrolases"/>
    <property type="match status" value="1"/>
</dbReference>
<evidence type="ECO:0000313" key="8">
    <source>
        <dbReference type="Proteomes" id="UP000826300"/>
    </source>
</evidence>
<dbReference type="KEGG" id="nsm:JO391_08315"/>
<evidence type="ECO:0000313" key="5">
    <source>
        <dbReference type="EMBL" id="QYZ68558.1"/>
    </source>
</evidence>
<dbReference type="KEGG" id="nsm:JO391_20540"/>
<dbReference type="KEGG" id="nsm:JO391_12280"/>
<dbReference type="InterPro" id="IPR047661">
    <property type="entry name" value="IstB"/>
</dbReference>
<dbReference type="EMBL" id="CP069370">
    <property type="protein sequence ID" value="QYZ71489.1"/>
    <property type="molecule type" value="Genomic_DNA"/>
</dbReference>
<dbReference type="SUPFAM" id="SSF52540">
    <property type="entry name" value="P-loop containing nucleoside triphosphate hydrolases"/>
    <property type="match status" value="1"/>
</dbReference>
<accession>A0A8G1EE06</accession>
<keyword evidence="3" id="KW-0067">ATP-binding</keyword>
<dbReference type="SMART" id="SM00382">
    <property type="entry name" value="AAA"/>
    <property type="match status" value="1"/>
</dbReference>
<dbReference type="GO" id="GO:0006260">
    <property type="term" value="P:DNA replication"/>
    <property type="evidence" value="ECO:0007669"/>
    <property type="project" value="TreeGrafter"/>
</dbReference>
<dbReference type="PANTHER" id="PTHR30050:SF4">
    <property type="entry name" value="ATP-BINDING PROTEIN RV3427C IN INSERTION SEQUENCE-RELATED"/>
    <property type="match status" value="1"/>
</dbReference>
<dbReference type="CDD" id="cd00009">
    <property type="entry name" value="AAA"/>
    <property type="match status" value="1"/>
</dbReference>
<reference evidence="7" key="1">
    <citation type="submission" date="2021-02" db="EMBL/GenBank/DDBJ databases">
        <title>Rhodobacter shimadae sp. nov., an aerobic anoxygenic phototrophic bacterium isolated from a hot spring.</title>
        <authorList>
            <person name="Muramatsu S."/>
            <person name="Haruta S."/>
            <person name="Hirose S."/>
            <person name="Hanada S."/>
        </authorList>
    </citation>
    <scope>NUCLEOTIDE SEQUENCE</scope>
    <source>
        <strain evidence="7">N10</strain>
        <plasmid evidence="7">unnamed1</plasmid>
    </source>
</reference>
<dbReference type="EMBL" id="CP069371">
    <property type="protein sequence ID" value="QYZ72057.1"/>
    <property type="molecule type" value="Genomic_DNA"/>
</dbReference>
<sequence>MLKHPTTERLIALGLTGMANALDEQRRAEATFDALGFEDRLGLLVDRETTERDTKRMATRLRFAALRQSASVEDLDMRTPRGIDRALMAHLIDGSWIMRHENLLITGPTGLGKSWIACALAHKACRDGHIAAYHRVPRLFETLSIARGDGRHANLLKTLAKTKLLILDDWGLSVLTMSERRDLLEILEDRHGRGSTIVTSQLPVEHWHEAVGDPTLADAILDRLVHNAHRLPLSGESMRRKKALMKILDPTAQH</sequence>
<keyword evidence="2" id="KW-0547">Nucleotide-binding</keyword>
<evidence type="ECO:0000313" key="6">
    <source>
        <dbReference type="EMBL" id="QYZ71489.1"/>
    </source>
</evidence>
<feature type="domain" description="AAA+ ATPase" evidence="4">
    <location>
        <begin position="99"/>
        <end position="231"/>
    </location>
</feature>
<evidence type="ECO:0000259" key="4">
    <source>
        <dbReference type="SMART" id="SM00382"/>
    </source>
</evidence>
<dbReference type="RefSeq" id="WP_220660781.1">
    <property type="nucleotide sequence ID" value="NZ_CP069370.1"/>
</dbReference>
<dbReference type="InterPro" id="IPR027417">
    <property type="entry name" value="P-loop_NTPase"/>
</dbReference>
<dbReference type="InterPro" id="IPR003593">
    <property type="entry name" value="AAA+_ATPase"/>
</dbReference>
<dbReference type="NCBIfam" id="NF038214">
    <property type="entry name" value="IS21_help_AAA"/>
    <property type="match status" value="1"/>
</dbReference>
<evidence type="ECO:0000313" key="7">
    <source>
        <dbReference type="EMBL" id="QYZ72057.1"/>
    </source>
</evidence>
<dbReference type="FunFam" id="3.40.50.300:FF:001361">
    <property type="entry name" value="AAA family ATPase"/>
    <property type="match status" value="1"/>
</dbReference>
<gene>
    <name evidence="7" type="primary">istB</name>
    <name evidence="6" type="ORF">JO391_08315</name>
    <name evidence="5" type="ORF">JO391_12280</name>
    <name evidence="7" type="ORF">JO391_20540</name>
</gene>
<keyword evidence="7" id="KW-0614">Plasmid</keyword>
<proteinExistence type="inferred from homology"/>
<comment type="similarity">
    <text evidence="1">Belongs to the IS21/IS1162 putative ATP-binding protein family.</text>
</comment>
<dbReference type="GO" id="GO:0005524">
    <property type="term" value="F:ATP binding"/>
    <property type="evidence" value="ECO:0007669"/>
    <property type="project" value="UniProtKB-KW"/>
</dbReference>
<dbReference type="InterPro" id="IPR028350">
    <property type="entry name" value="DNAC/IstB-like"/>
</dbReference>
<dbReference type="Pfam" id="PF01695">
    <property type="entry name" value="IstB_IS21"/>
    <property type="match status" value="1"/>
</dbReference>
<dbReference type="AlphaFoldDB" id="A0A8G1EE06"/>
<organism evidence="7 8">
    <name type="scientific">Neotabrizicola shimadae</name>
    <dbReference type="NCBI Taxonomy" id="2807096"/>
    <lineage>
        <taxon>Bacteria</taxon>
        <taxon>Pseudomonadati</taxon>
        <taxon>Pseudomonadota</taxon>
        <taxon>Alphaproteobacteria</taxon>
        <taxon>Rhodobacterales</taxon>
        <taxon>Paracoccaceae</taxon>
        <taxon>Neotabrizicola</taxon>
    </lineage>
</organism>
<evidence type="ECO:0000256" key="1">
    <source>
        <dbReference type="ARBA" id="ARBA00008059"/>
    </source>
</evidence>
<protein>
    <submittedName>
        <fullName evidence="7">IS21-like element helper ATPase IstB</fullName>
    </submittedName>
</protein>
<dbReference type="Proteomes" id="UP000826300">
    <property type="component" value="Chromosome"/>
</dbReference>
<evidence type="ECO:0000256" key="3">
    <source>
        <dbReference type="ARBA" id="ARBA00022840"/>
    </source>
</evidence>
<geneLocation type="plasmid" evidence="7 8">
    <name>unnamed1</name>
</geneLocation>
<keyword evidence="8" id="KW-1185">Reference proteome</keyword>
<dbReference type="PIRSF" id="PIRSF003073">
    <property type="entry name" value="DNAC_TnpB_IstB"/>
    <property type="match status" value="1"/>
</dbReference>
<name>A0A8G1EE06_9RHOB</name>
<dbReference type="Proteomes" id="UP000826300">
    <property type="component" value="Plasmid unnamed1"/>
</dbReference>
<evidence type="ECO:0000256" key="2">
    <source>
        <dbReference type="ARBA" id="ARBA00022741"/>
    </source>
</evidence>
<dbReference type="EMBL" id="CP069370">
    <property type="protein sequence ID" value="QYZ68558.1"/>
    <property type="molecule type" value="Genomic_DNA"/>
</dbReference>
<dbReference type="PANTHER" id="PTHR30050">
    <property type="entry name" value="CHROMOSOMAL REPLICATION INITIATOR PROTEIN DNAA"/>
    <property type="match status" value="1"/>
</dbReference>
<dbReference type="InterPro" id="IPR002611">
    <property type="entry name" value="IstB_ATP-bd"/>
</dbReference>